<feature type="active site" evidence="4">
    <location>
        <position position="10"/>
    </location>
</feature>
<dbReference type="GO" id="GO:0008113">
    <property type="term" value="F:peptide-methionine (S)-S-oxide reductase activity"/>
    <property type="evidence" value="ECO:0007669"/>
    <property type="project" value="UniProtKB-UniRule"/>
</dbReference>
<comment type="catalytic activity">
    <reaction evidence="2 4">
        <text>L-methionyl-[protein] + [thioredoxin]-disulfide + H2O = L-methionyl-(S)-S-oxide-[protein] + [thioredoxin]-dithiol</text>
        <dbReference type="Rhea" id="RHEA:14217"/>
        <dbReference type="Rhea" id="RHEA-COMP:10698"/>
        <dbReference type="Rhea" id="RHEA-COMP:10700"/>
        <dbReference type="Rhea" id="RHEA-COMP:12313"/>
        <dbReference type="Rhea" id="RHEA-COMP:12315"/>
        <dbReference type="ChEBI" id="CHEBI:15377"/>
        <dbReference type="ChEBI" id="CHEBI:16044"/>
        <dbReference type="ChEBI" id="CHEBI:29950"/>
        <dbReference type="ChEBI" id="CHEBI:44120"/>
        <dbReference type="ChEBI" id="CHEBI:50058"/>
        <dbReference type="EC" id="1.8.4.11"/>
    </reaction>
</comment>
<evidence type="ECO:0000256" key="1">
    <source>
        <dbReference type="ARBA" id="ARBA00023002"/>
    </source>
</evidence>
<dbReference type="InterPro" id="IPR002569">
    <property type="entry name" value="Met_Sox_Rdtase_MsrA_dom"/>
</dbReference>
<dbReference type="Pfam" id="PF01625">
    <property type="entry name" value="PMSR"/>
    <property type="match status" value="1"/>
</dbReference>
<dbReference type="SUPFAM" id="SSF55068">
    <property type="entry name" value="Peptide methionine sulfoxide reductase"/>
    <property type="match status" value="1"/>
</dbReference>
<accession>A0A424Z1C2</accession>
<dbReference type="Proteomes" id="UP000286095">
    <property type="component" value="Unassembled WGS sequence"/>
</dbReference>
<comment type="function">
    <text evidence="4">Has an important function as a repair enzyme for proteins that have been inactivated by oxidation. Catalyzes the reversible oxidation-reduction of methionine sulfoxide in proteins to methionine.</text>
</comment>
<feature type="domain" description="Peptide methionine sulphoxide reductase MsrA" evidence="5">
    <location>
        <begin position="4"/>
        <end position="152"/>
    </location>
</feature>
<dbReference type="NCBIfam" id="TIGR00401">
    <property type="entry name" value="msrA"/>
    <property type="match status" value="1"/>
</dbReference>
<dbReference type="HAMAP" id="MF_01401">
    <property type="entry name" value="MsrA"/>
    <property type="match status" value="1"/>
</dbReference>
<evidence type="ECO:0000313" key="6">
    <source>
        <dbReference type="EMBL" id="RQD87944.1"/>
    </source>
</evidence>
<evidence type="ECO:0000313" key="7">
    <source>
        <dbReference type="Proteomes" id="UP000286095"/>
    </source>
</evidence>
<comment type="catalytic activity">
    <reaction evidence="3 4">
        <text>[thioredoxin]-disulfide + L-methionine + H2O = L-methionine (S)-S-oxide + [thioredoxin]-dithiol</text>
        <dbReference type="Rhea" id="RHEA:19993"/>
        <dbReference type="Rhea" id="RHEA-COMP:10698"/>
        <dbReference type="Rhea" id="RHEA-COMP:10700"/>
        <dbReference type="ChEBI" id="CHEBI:15377"/>
        <dbReference type="ChEBI" id="CHEBI:29950"/>
        <dbReference type="ChEBI" id="CHEBI:50058"/>
        <dbReference type="ChEBI" id="CHEBI:57844"/>
        <dbReference type="ChEBI" id="CHEBI:58772"/>
        <dbReference type="EC" id="1.8.4.11"/>
    </reaction>
</comment>
<comment type="similarity">
    <text evidence="4">Belongs to the MsrA Met sulfoxide reductase family.</text>
</comment>
<sequence>MKSIILGGGCFWCIQAAFEQKEGVLHTEVGYSGGKANPNYESVCNKDGNIEVVKLDYEEKQITLLDILNFFFKIHDPTSMDKQGPDIGIQYRSVIFYQNEEDKILIDNFIKDQQKILNKNIVTQVLKLKAYYKAEDYHQHYFTKNPSQAYCQNIIAPKLAKIQNFIF</sequence>
<protein>
    <recommendedName>
        <fullName evidence="4">Peptide methionine sulfoxide reductase MsrA</fullName>
        <shortName evidence="4">Protein-methionine-S-oxide reductase</shortName>
        <ecNumber evidence="4">1.8.4.11</ecNumber>
    </recommendedName>
    <alternativeName>
        <fullName evidence="4">Peptide-methionine (S)-S-oxide reductase</fullName>
        <shortName evidence="4">Peptide Met(O) reductase</shortName>
    </alternativeName>
</protein>
<evidence type="ECO:0000256" key="3">
    <source>
        <dbReference type="ARBA" id="ARBA00048782"/>
    </source>
</evidence>
<proteinExistence type="inferred from homology"/>
<dbReference type="PANTHER" id="PTHR43774:SF1">
    <property type="entry name" value="PEPTIDE METHIONINE SULFOXIDE REDUCTASE MSRA 2"/>
    <property type="match status" value="1"/>
</dbReference>
<dbReference type="EMBL" id="QURW01000006">
    <property type="protein sequence ID" value="RQD87944.1"/>
    <property type="molecule type" value="Genomic_DNA"/>
</dbReference>
<dbReference type="EC" id="1.8.4.11" evidence="4"/>
<evidence type="ECO:0000256" key="2">
    <source>
        <dbReference type="ARBA" id="ARBA00047806"/>
    </source>
</evidence>
<gene>
    <name evidence="4 6" type="primary">msrA</name>
    <name evidence="6" type="ORF">DZD40_03300</name>
</gene>
<comment type="caution">
    <text evidence="6">The sequence shown here is derived from an EMBL/GenBank/DDBJ whole genome shotgun (WGS) entry which is preliminary data.</text>
</comment>
<dbReference type="AlphaFoldDB" id="A0A424Z1C2"/>
<evidence type="ECO:0000256" key="4">
    <source>
        <dbReference type="HAMAP-Rule" id="MF_01401"/>
    </source>
</evidence>
<reference evidence="6 7" key="1">
    <citation type="submission" date="2018-08" db="EMBL/GenBank/DDBJ databases">
        <title>Survival mechanisms of Campylobacter hepaticus identified by genomic analysis and comparative transcriptomic analysis of in vivo and in vitro derived bacteria.</title>
        <authorList>
            <person name="Van T.T.H."/>
            <person name="Moore R.J."/>
        </authorList>
    </citation>
    <scope>NUCLEOTIDE SEQUENCE [LARGE SCALE GENOMIC DNA]</scope>
    <source>
        <strain evidence="6 7">54L</strain>
    </source>
</reference>
<dbReference type="GO" id="GO:0033744">
    <property type="term" value="F:L-methionine:thioredoxin-disulfide S-oxidoreductase activity"/>
    <property type="evidence" value="ECO:0007669"/>
    <property type="project" value="RHEA"/>
</dbReference>
<dbReference type="RefSeq" id="WP_124134057.1">
    <property type="nucleotide sequence ID" value="NZ_JAPPUZ010000003.1"/>
</dbReference>
<dbReference type="InterPro" id="IPR036509">
    <property type="entry name" value="Met_Sox_Rdtase_MsrA_sf"/>
</dbReference>
<dbReference type="Gene3D" id="3.30.1060.10">
    <property type="entry name" value="Peptide methionine sulphoxide reductase MsrA"/>
    <property type="match status" value="1"/>
</dbReference>
<name>A0A424Z1C2_9BACT</name>
<dbReference type="STRING" id="1813019.A2J15_01215"/>
<keyword evidence="1 4" id="KW-0560">Oxidoreductase</keyword>
<organism evidence="6 7">
    <name type="scientific">Campylobacter hepaticus</name>
    <dbReference type="NCBI Taxonomy" id="1813019"/>
    <lineage>
        <taxon>Bacteria</taxon>
        <taxon>Pseudomonadati</taxon>
        <taxon>Campylobacterota</taxon>
        <taxon>Epsilonproteobacteria</taxon>
        <taxon>Campylobacterales</taxon>
        <taxon>Campylobacteraceae</taxon>
        <taxon>Campylobacter</taxon>
    </lineage>
</organism>
<dbReference type="PANTHER" id="PTHR43774">
    <property type="entry name" value="PEPTIDE METHIONINE SULFOXIDE REDUCTASE"/>
    <property type="match status" value="1"/>
</dbReference>
<evidence type="ECO:0000259" key="5">
    <source>
        <dbReference type="Pfam" id="PF01625"/>
    </source>
</evidence>